<dbReference type="NCBIfam" id="TIGR04215">
    <property type="entry name" value="choice_anch_A"/>
    <property type="match status" value="1"/>
</dbReference>
<evidence type="ECO:0000256" key="1">
    <source>
        <dbReference type="SAM" id="Phobius"/>
    </source>
</evidence>
<dbReference type="SMART" id="SM00635">
    <property type="entry name" value="BID_2"/>
    <property type="match status" value="2"/>
</dbReference>
<feature type="domain" description="BIG2" evidence="2">
    <location>
        <begin position="1416"/>
        <end position="1502"/>
    </location>
</feature>
<dbReference type="Pfam" id="PF20597">
    <property type="entry name" value="pAdhesive_15"/>
    <property type="match status" value="1"/>
</dbReference>
<protein>
    <submittedName>
        <fullName evidence="3">DUF5057 domain-containing protein</fullName>
    </submittedName>
</protein>
<dbReference type="InterPro" id="IPR008964">
    <property type="entry name" value="Invasin/intimin_cell_adhesion"/>
</dbReference>
<keyword evidence="1" id="KW-1133">Transmembrane helix</keyword>
<dbReference type="EMBL" id="CP070969">
    <property type="protein sequence ID" value="QSF44716.1"/>
    <property type="molecule type" value="Genomic_DNA"/>
</dbReference>
<sequence length="1512" mass="163608">MKLLRRKKWILISGILLSILIIAAFIQGFLVSVNATNTNYTIRILEITDPNSDSLKLSASDPFPFSELDELQNVSNVKIDTITMKRFVSLRENWDGKYDAIYIGKGDYSTKLINSNGNSSTTVREEAHKTLSIENDITLLKAKEITDYYINKGLYVFLREETFTAQATAAAKQGNLYATFNPYRTAAKSNIVFLNNKAALDNFTAKIKDASSPYLTGLTQRPRLAISNKADIISYRNTPSHAYVSGDTLSFNVSLDNITNLTQRPVRVRLFMNVDSSLPMKENNVVATEIMNSSSGTISYKLPQTYSGPLYWKMEITDTLSDLKDFDSGVILYKGIKPVIKVLQVMPAGLTDSNLKSTVYKNMDSSYLTGTNSKDFEIQITPIDMRAFNTYIANHISATDPTSGLNGVYDMIVFGFQDMYDRVSTPMLSKAAADAVKAFAEQTKQSLMLTHDTIFREVDANTATPALDPFVESTTGGVQNLNYWSSYFHDMVGQAQPRTYLGGSAVNPSTKVVSVNEGLLTQYPFDLDKADLTSSTGRYTVATTHDQFFPLNLERADVIPWYNISGSGRDTDDSYNHFYTYSVGNITFSGTGHTNKNFPQWEQMLFVNTMYRAFTGANHAPEITVVMPADKSIKPSYQDKLVVSYTVNDWDLKDKDLLTGIKFKVNNEYLSDYEMAEKTVQSGETVTQTFNNPLPEGGALQIEITAKDSQGALSTRTVNVTVEKVGSNLTLSRTVSSSAVERGDTANPLTLTYTVTPNSIPAYTVQNGEQTISNLTISNVEYSERFPANLEFIDPLPAGTSKSGSLTSGYTLTRNLGEIKYHLSADGKTFEPDAGQTINFSLNAVAGEKKSYLLENAKLSFEEVHATSEIYSSVNSISSEFNAFLFGDIKLKSTSTDGNLAAAGNAEFTSYSLNGHGTRTLVVGGNFIFNGGNGAKIHGNVVYGGTSTVTVNNSVEGSVTKGTPIDFTETQRLMLLESSSLDSLAAKVVDGQSLDFTGTDSNRNVFDVTTDTLKNVKIEAPESSTVIINVHGESVSMQGGFTLKNVKSNHVLLNFPEAKSLTIGGIRVDATILAPLASVQFDNGQISGTLIAKNLYTDNGGSLRLDVFTGTLPEVVNDTPPDRPKQTIYFNPASFEAIVKVTSLSLEGARINMNTELGMKSMVTVLPDDASNKEVSWVSLNPDIATVTDEGVVRGIKAGTASIQITARDSSGVTTSAIVEVISPDLNISGPTQAYVGDHPAFEALYDTADLIEGYEWSIKPDSNSAGATLSLPSGSLNEHVTMTAIRSGQATLVATVKTNKFKDGAASKELTVTFTNPVSQITIDGVSQVNVGQKIPLQVRVVLPDNADPAVYTWSLEGAGGTYAQIIPGSTTSSIELKGLQITEKDKPVIVKVTTPGPIPGQPVTATALITVGARLTGLSLPPTIDIGVGSENSHNLFNTRDLTLFPVSMTLADIEGKLEWTSSNPAVVSVSGNGVITGIIKGSATVTATYKDNPAIKDSIQVNVINEDRY</sequence>
<keyword evidence="1" id="KW-0812">Transmembrane</keyword>
<dbReference type="Pfam" id="PF02368">
    <property type="entry name" value="Big_2"/>
    <property type="match status" value="2"/>
</dbReference>
<keyword evidence="1" id="KW-0472">Membrane</keyword>
<feature type="domain" description="BIG2" evidence="2">
    <location>
        <begin position="1140"/>
        <end position="1217"/>
    </location>
</feature>
<dbReference type="InterPro" id="IPR026588">
    <property type="entry name" value="Choice_anch_A"/>
</dbReference>
<dbReference type="InterPro" id="IPR003343">
    <property type="entry name" value="Big_2"/>
</dbReference>
<name>A0ABX7LBT1_9BACL</name>
<dbReference type="Gene3D" id="2.60.40.1080">
    <property type="match status" value="2"/>
</dbReference>
<reference evidence="3 4" key="1">
    <citation type="submission" date="2021-02" db="EMBL/GenBank/DDBJ databases">
        <title>Paenibacillus tianjinensis sp. nov.</title>
        <authorList>
            <person name="Liu H."/>
        </authorList>
    </citation>
    <scope>NUCLEOTIDE SEQUENCE [LARGE SCALE GENOMIC DNA]</scope>
    <source>
        <strain evidence="3 4">TB2019</strain>
    </source>
</reference>
<proteinExistence type="predicted"/>
<accession>A0ABX7LBT1</accession>
<evidence type="ECO:0000259" key="2">
    <source>
        <dbReference type="SMART" id="SM00635"/>
    </source>
</evidence>
<organism evidence="3 4">
    <name type="scientific">Paenibacillus tianjinensis</name>
    <dbReference type="NCBI Taxonomy" id="2810347"/>
    <lineage>
        <taxon>Bacteria</taxon>
        <taxon>Bacillati</taxon>
        <taxon>Bacillota</taxon>
        <taxon>Bacilli</taxon>
        <taxon>Bacillales</taxon>
        <taxon>Paenibacillaceae</taxon>
        <taxon>Paenibacillus</taxon>
    </lineage>
</organism>
<keyword evidence="4" id="KW-1185">Reference proteome</keyword>
<gene>
    <name evidence="3" type="ORF">JRJ22_26785</name>
</gene>
<evidence type="ECO:0000313" key="3">
    <source>
        <dbReference type="EMBL" id="QSF44716.1"/>
    </source>
</evidence>
<feature type="transmembrane region" description="Helical" evidence="1">
    <location>
        <begin position="9"/>
        <end position="30"/>
    </location>
</feature>
<dbReference type="Proteomes" id="UP000663452">
    <property type="component" value="Chromosome"/>
</dbReference>
<dbReference type="SUPFAM" id="SSF49373">
    <property type="entry name" value="Invasin/intimin cell-adhesion fragments"/>
    <property type="match status" value="2"/>
</dbReference>
<evidence type="ECO:0000313" key="4">
    <source>
        <dbReference type="Proteomes" id="UP000663452"/>
    </source>
</evidence>
<dbReference type="RefSeq" id="WP_206102244.1">
    <property type="nucleotide sequence ID" value="NZ_CP070969.1"/>
</dbReference>